<evidence type="ECO:0000259" key="1">
    <source>
        <dbReference type="PROSITE" id="PS50943"/>
    </source>
</evidence>
<reference evidence="2 3" key="1">
    <citation type="journal article" date="2024" name="Int. J. Mol. Sci.">
        <title>Exploration of Alicyclobacillus spp. Genome in Search of Antibiotic Resistance.</title>
        <authorList>
            <person name="Bucka-Kolendo J."/>
            <person name="Kiousi D.E."/>
            <person name="Dekowska A."/>
            <person name="Mikolajczuk-Szczyrba A."/>
            <person name="Karadedos D.M."/>
            <person name="Michael P."/>
            <person name="Galanis A."/>
            <person name="Sokolowska B."/>
        </authorList>
    </citation>
    <scope>NUCLEOTIDE SEQUENCE [LARGE SCALE GENOMIC DNA]</scope>
    <source>
        <strain evidence="2 3">KKP 3000</strain>
    </source>
</reference>
<gene>
    <name evidence="2" type="ORF">KKP3000_002534</name>
</gene>
<dbReference type="InterPro" id="IPR001387">
    <property type="entry name" value="Cro/C1-type_HTH"/>
</dbReference>
<evidence type="ECO:0000313" key="3">
    <source>
        <dbReference type="Proteomes" id="UP001579974"/>
    </source>
</evidence>
<dbReference type="SUPFAM" id="SSF47413">
    <property type="entry name" value="lambda repressor-like DNA-binding domains"/>
    <property type="match status" value="1"/>
</dbReference>
<comment type="caution">
    <text evidence="2">The sequence shown here is derived from an EMBL/GenBank/DDBJ whole genome shotgun (WGS) entry which is preliminary data.</text>
</comment>
<sequence>MVLNTEKLKKKMEQQSMTLHDLAETTGIPLDRISMIVDGTDPYWDNAKRIAVALGTTIDEIWGGE</sequence>
<accession>A0ABV5ALM1</accession>
<dbReference type="Pfam" id="PF13443">
    <property type="entry name" value="HTH_26"/>
    <property type="match status" value="1"/>
</dbReference>
<dbReference type="SMART" id="SM00530">
    <property type="entry name" value="HTH_XRE"/>
    <property type="match status" value="1"/>
</dbReference>
<protein>
    <submittedName>
        <fullName evidence="2">Helix-turn-helix transcriptional regulator</fullName>
    </submittedName>
</protein>
<dbReference type="EMBL" id="JBDXSU010000032">
    <property type="protein sequence ID" value="MFB5192940.1"/>
    <property type="molecule type" value="Genomic_DNA"/>
</dbReference>
<dbReference type="CDD" id="cd00093">
    <property type="entry name" value="HTH_XRE"/>
    <property type="match status" value="1"/>
</dbReference>
<organism evidence="2 3">
    <name type="scientific">Alicyclobacillus fastidiosus</name>
    <dbReference type="NCBI Taxonomy" id="392011"/>
    <lineage>
        <taxon>Bacteria</taxon>
        <taxon>Bacillati</taxon>
        <taxon>Bacillota</taxon>
        <taxon>Bacilli</taxon>
        <taxon>Bacillales</taxon>
        <taxon>Alicyclobacillaceae</taxon>
        <taxon>Alicyclobacillus</taxon>
    </lineage>
</organism>
<dbReference type="RefSeq" id="WP_368781019.1">
    <property type="nucleotide sequence ID" value="NZ_CP162941.1"/>
</dbReference>
<dbReference type="Proteomes" id="UP001579974">
    <property type="component" value="Unassembled WGS sequence"/>
</dbReference>
<dbReference type="InterPro" id="IPR010982">
    <property type="entry name" value="Lambda_DNA-bd_dom_sf"/>
</dbReference>
<dbReference type="PROSITE" id="PS50943">
    <property type="entry name" value="HTH_CROC1"/>
    <property type="match status" value="1"/>
</dbReference>
<proteinExistence type="predicted"/>
<keyword evidence="3" id="KW-1185">Reference proteome</keyword>
<feature type="domain" description="HTH cro/C1-type" evidence="1">
    <location>
        <begin position="8"/>
        <end position="61"/>
    </location>
</feature>
<name>A0ABV5ALM1_9BACL</name>
<evidence type="ECO:0000313" key="2">
    <source>
        <dbReference type="EMBL" id="MFB5192940.1"/>
    </source>
</evidence>
<dbReference type="Gene3D" id="1.10.260.40">
    <property type="entry name" value="lambda repressor-like DNA-binding domains"/>
    <property type="match status" value="1"/>
</dbReference>